<sequence>MVHPATGYSVVRSLSEAPNYAIIIANILRQGHSKQMLAQGRQTTNISKLEQHLEAFYIQLVILAIWKQAPDICHTQAASAIKGNPCQETATLNTTIKRQHDSPDIQECLETAKSPQDACIYQPAIEIAIHGLQFESLFFNFISLPIANRQSPADEAITSHYISSICHCKEEKHVIGFIPAIQASISSFRWNAGMVILVMKETM</sequence>
<dbReference type="Proteomes" id="UP001055879">
    <property type="component" value="Linkage Group LG02"/>
</dbReference>
<evidence type="ECO:0000313" key="2">
    <source>
        <dbReference type="Proteomes" id="UP001055879"/>
    </source>
</evidence>
<keyword evidence="2" id="KW-1185">Reference proteome</keyword>
<name>A0ACB9EGB6_ARCLA</name>
<comment type="caution">
    <text evidence="1">The sequence shown here is derived from an EMBL/GenBank/DDBJ whole genome shotgun (WGS) entry which is preliminary data.</text>
</comment>
<dbReference type="EMBL" id="CM042048">
    <property type="protein sequence ID" value="KAI3757700.1"/>
    <property type="molecule type" value="Genomic_DNA"/>
</dbReference>
<reference evidence="1 2" key="2">
    <citation type="journal article" date="2022" name="Mol. Ecol. Resour.">
        <title>The genomes of chicory, endive, great burdock and yacon provide insights into Asteraceae paleo-polyploidization history and plant inulin production.</title>
        <authorList>
            <person name="Fan W."/>
            <person name="Wang S."/>
            <person name="Wang H."/>
            <person name="Wang A."/>
            <person name="Jiang F."/>
            <person name="Liu H."/>
            <person name="Zhao H."/>
            <person name="Xu D."/>
            <person name="Zhang Y."/>
        </authorList>
    </citation>
    <scope>NUCLEOTIDE SEQUENCE [LARGE SCALE GENOMIC DNA]</scope>
    <source>
        <strain evidence="2">cv. Niubang</strain>
    </source>
</reference>
<proteinExistence type="predicted"/>
<evidence type="ECO:0000313" key="1">
    <source>
        <dbReference type="EMBL" id="KAI3757700.1"/>
    </source>
</evidence>
<gene>
    <name evidence="1" type="ORF">L6452_05243</name>
</gene>
<organism evidence="1 2">
    <name type="scientific">Arctium lappa</name>
    <name type="common">Greater burdock</name>
    <name type="synonym">Lappa major</name>
    <dbReference type="NCBI Taxonomy" id="4217"/>
    <lineage>
        <taxon>Eukaryota</taxon>
        <taxon>Viridiplantae</taxon>
        <taxon>Streptophyta</taxon>
        <taxon>Embryophyta</taxon>
        <taxon>Tracheophyta</taxon>
        <taxon>Spermatophyta</taxon>
        <taxon>Magnoliopsida</taxon>
        <taxon>eudicotyledons</taxon>
        <taxon>Gunneridae</taxon>
        <taxon>Pentapetalae</taxon>
        <taxon>asterids</taxon>
        <taxon>campanulids</taxon>
        <taxon>Asterales</taxon>
        <taxon>Asteraceae</taxon>
        <taxon>Carduoideae</taxon>
        <taxon>Cardueae</taxon>
        <taxon>Arctiinae</taxon>
        <taxon>Arctium</taxon>
    </lineage>
</organism>
<accession>A0ACB9EGB6</accession>
<reference evidence="2" key="1">
    <citation type="journal article" date="2022" name="Mol. Ecol. Resour.">
        <title>The genomes of chicory, endive, great burdock and yacon provide insights into Asteraceae palaeo-polyploidization history and plant inulin production.</title>
        <authorList>
            <person name="Fan W."/>
            <person name="Wang S."/>
            <person name="Wang H."/>
            <person name="Wang A."/>
            <person name="Jiang F."/>
            <person name="Liu H."/>
            <person name="Zhao H."/>
            <person name="Xu D."/>
            <person name="Zhang Y."/>
        </authorList>
    </citation>
    <scope>NUCLEOTIDE SEQUENCE [LARGE SCALE GENOMIC DNA]</scope>
    <source>
        <strain evidence="2">cv. Niubang</strain>
    </source>
</reference>
<protein>
    <submittedName>
        <fullName evidence="1">Uncharacterized protein</fullName>
    </submittedName>
</protein>